<evidence type="ECO:0000313" key="2">
    <source>
        <dbReference type="Proteomes" id="UP001500655"/>
    </source>
</evidence>
<dbReference type="EMBL" id="BAAALS010000001">
    <property type="protein sequence ID" value="GAA1735113.1"/>
    <property type="molecule type" value="Genomic_DNA"/>
</dbReference>
<keyword evidence="2" id="KW-1185">Reference proteome</keyword>
<accession>A0ABN2JQ72</accession>
<name>A0ABN2JQ72_9ACTN</name>
<protein>
    <recommendedName>
        <fullName evidence="3">Lipoprotein</fullName>
    </recommendedName>
</protein>
<comment type="caution">
    <text evidence="1">The sequence shown here is derived from an EMBL/GenBank/DDBJ whole genome shotgun (WGS) entry which is preliminary data.</text>
</comment>
<proteinExistence type="predicted"/>
<evidence type="ECO:0000313" key="1">
    <source>
        <dbReference type="EMBL" id="GAA1735113.1"/>
    </source>
</evidence>
<sequence length="255" mass="26191">MTSMQHVRRLAPIVGVVLLGGVVLAGCRSQPDVAAYVGTDRITEAQVDDLLDQIAAKQAPATPAASPGVEAPQAPRVSRTEVVTTLVLQRVCEQLKAKGLTPTPITPAQIEQAEGVPADTAYAQARASVWSCVLGAQGAEGFKPTDEELLALYNKAVAEGAFDPAQAPFDAVKGELASNQQVLAALAKNRVLTEAAAAADVTVNPRYRPLEFPVFGLQNGATLISVTVGEAALNAVTPAPSAAAATPDGAEAPPQ</sequence>
<reference evidence="1 2" key="1">
    <citation type="journal article" date="2019" name="Int. J. Syst. Evol. Microbiol.">
        <title>The Global Catalogue of Microorganisms (GCM) 10K type strain sequencing project: providing services to taxonomists for standard genome sequencing and annotation.</title>
        <authorList>
            <consortium name="The Broad Institute Genomics Platform"/>
            <consortium name="The Broad Institute Genome Sequencing Center for Infectious Disease"/>
            <person name="Wu L."/>
            <person name="Ma J."/>
        </authorList>
    </citation>
    <scope>NUCLEOTIDE SEQUENCE [LARGE SCALE GENOMIC DNA]</scope>
    <source>
        <strain evidence="1 2">JCM 13249</strain>
    </source>
</reference>
<gene>
    <name evidence="1" type="ORF">GCM10009681_01760</name>
</gene>
<evidence type="ECO:0008006" key="3">
    <source>
        <dbReference type="Google" id="ProtNLM"/>
    </source>
</evidence>
<organism evidence="1 2">
    <name type="scientific">Luedemannella helvata</name>
    <dbReference type="NCBI Taxonomy" id="349315"/>
    <lineage>
        <taxon>Bacteria</taxon>
        <taxon>Bacillati</taxon>
        <taxon>Actinomycetota</taxon>
        <taxon>Actinomycetes</taxon>
        <taxon>Micromonosporales</taxon>
        <taxon>Micromonosporaceae</taxon>
        <taxon>Luedemannella</taxon>
    </lineage>
</organism>
<dbReference type="Proteomes" id="UP001500655">
    <property type="component" value="Unassembled WGS sequence"/>
</dbReference>